<evidence type="ECO:0000259" key="3">
    <source>
        <dbReference type="SMART" id="SM00062"/>
    </source>
</evidence>
<name>A0A437Q731_9GAMM</name>
<dbReference type="EMBL" id="SACQ01000005">
    <property type="protein sequence ID" value="RVU30332.1"/>
    <property type="molecule type" value="Genomic_DNA"/>
</dbReference>
<accession>A0A437Q731</accession>
<sequence>MKANFRYLGNLATGLALFTSAAHVKAVEYVIGTDPWPPFTIMDEGEYRGIDVDIANELQRRLPDISFRFQRIPWVRALRYMEQGKIDAITGLAKTDERAEYIRYTSPPYYSECSSVFYVRKESGIQVSSYEDLYRYKVGYVLNSAYFERFDKDDKLRKHSVSDEDQLLDMLIHGRIDTIIGTNCQIQYHIKIKGALDQVEEANWGPKNNVDLYFGLSKRSAIVAEQHRLNAAIKSLKDEGVIEKIVKQYFE</sequence>
<dbReference type="Gene3D" id="3.40.190.10">
    <property type="entry name" value="Periplasmic binding protein-like II"/>
    <property type="match status" value="2"/>
</dbReference>
<dbReference type="SMART" id="SM00062">
    <property type="entry name" value="PBPb"/>
    <property type="match status" value="1"/>
</dbReference>
<dbReference type="RefSeq" id="WP_127694528.1">
    <property type="nucleotide sequence ID" value="NZ_SACQ01000005.1"/>
</dbReference>
<comment type="similarity">
    <text evidence="1">Belongs to the bacterial solute-binding protein 3 family.</text>
</comment>
<proteinExistence type="inferred from homology"/>
<protein>
    <submittedName>
        <fullName evidence="4">Amino acid ABC transporter substrate-binding protein</fullName>
    </submittedName>
</protein>
<dbReference type="AlphaFoldDB" id="A0A437Q731"/>
<dbReference type="Proteomes" id="UP000282818">
    <property type="component" value="Unassembled WGS sequence"/>
</dbReference>
<dbReference type="InterPro" id="IPR001638">
    <property type="entry name" value="Solute-binding_3/MltF_N"/>
</dbReference>
<dbReference type="SUPFAM" id="SSF53850">
    <property type="entry name" value="Periplasmic binding protein-like II"/>
    <property type="match status" value="1"/>
</dbReference>
<evidence type="ECO:0000256" key="1">
    <source>
        <dbReference type="ARBA" id="ARBA00010333"/>
    </source>
</evidence>
<evidence type="ECO:0000313" key="5">
    <source>
        <dbReference type="Proteomes" id="UP000282818"/>
    </source>
</evidence>
<feature type="domain" description="Solute-binding protein family 3/N-terminal" evidence="3">
    <location>
        <begin position="28"/>
        <end position="251"/>
    </location>
</feature>
<keyword evidence="2" id="KW-0732">Signal</keyword>
<evidence type="ECO:0000256" key="2">
    <source>
        <dbReference type="ARBA" id="ARBA00022729"/>
    </source>
</evidence>
<dbReference type="Pfam" id="PF00497">
    <property type="entry name" value="SBP_bac_3"/>
    <property type="match status" value="1"/>
</dbReference>
<dbReference type="PANTHER" id="PTHR35936:SF25">
    <property type="entry name" value="ABC TRANSPORTER SUBSTRATE-BINDING PROTEIN"/>
    <property type="match status" value="1"/>
</dbReference>
<reference evidence="4 5" key="1">
    <citation type="submission" date="2019-01" db="EMBL/GenBank/DDBJ databases">
        <authorList>
            <person name="Chen W.-M."/>
        </authorList>
    </citation>
    <scope>NUCLEOTIDE SEQUENCE [LARGE SCALE GENOMIC DNA]</scope>
    <source>
        <strain evidence="4 5">HPM-16</strain>
    </source>
</reference>
<keyword evidence="5" id="KW-1185">Reference proteome</keyword>
<comment type="caution">
    <text evidence="4">The sequence shown here is derived from an EMBL/GenBank/DDBJ whole genome shotgun (WGS) entry which is preliminary data.</text>
</comment>
<organism evidence="4 5">
    <name type="scientific">Neptunomonas marina</name>
    <dbReference type="NCBI Taxonomy" id="1815562"/>
    <lineage>
        <taxon>Bacteria</taxon>
        <taxon>Pseudomonadati</taxon>
        <taxon>Pseudomonadota</taxon>
        <taxon>Gammaproteobacteria</taxon>
        <taxon>Oceanospirillales</taxon>
        <taxon>Oceanospirillaceae</taxon>
        <taxon>Neptunomonas</taxon>
    </lineage>
</organism>
<dbReference type="PANTHER" id="PTHR35936">
    <property type="entry name" value="MEMBRANE-BOUND LYTIC MUREIN TRANSGLYCOSYLASE F"/>
    <property type="match status" value="1"/>
</dbReference>
<evidence type="ECO:0000313" key="4">
    <source>
        <dbReference type="EMBL" id="RVU30332.1"/>
    </source>
</evidence>
<gene>
    <name evidence="4" type="ORF">EOE65_11860</name>
</gene>